<dbReference type="InterPro" id="IPR053137">
    <property type="entry name" value="NLR-like"/>
</dbReference>
<comment type="caution">
    <text evidence="1">The sequence shown here is derived from an EMBL/GenBank/DDBJ whole genome shotgun (WGS) entry which is preliminary data.</text>
</comment>
<dbReference type="EMBL" id="MTYH01000011">
    <property type="protein sequence ID" value="PNP48012.1"/>
    <property type="molecule type" value="Genomic_DNA"/>
</dbReference>
<accession>A0A2K0TR59</accession>
<proteinExistence type="predicted"/>
<organism evidence="1 2">
    <name type="scientific">Trichoderma gamsii</name>
    <dbReference type="NCBI Taxonomy" id="398673"/>
    <lineage>
        <taxon>Eukaryota</taxon>
        <taxon>Fungi</taxon>
        <taxon>Dikarya</taxon>
        <taxon>Ascomycota</taxon>
        <taxon>Pezizomycotina</taxon>
        <taxon>Sordariomycetes</taxon>
        <taxon>Hypocreomycetidae</taxon>
        <taxon>Hypocreales</taxon>
        <taxon>Hypocreaceae</taxon>
        <taxon>Trichoderma</taxon>
    </lineage>
</organism>
<dbReference type="PANTHER" id="PTHR46082">
    <property type="entry name" value="ATP/GTP-BINDING PROTEIN-RELATED"/>
    <property type="match status" value="1"/>
</dbReference>
<evidence type="ECO:0008006" key="3">
    <source>
        <dbReference type="Google" id="ProtNLM"/>
    </source>
</evidence>
<dbReference type="InterPro" id="IPR035994">
    <property type="entry name" value="Nucleoside_phosphorylase_sf"/>
</dbReference>
<gene>
    <name evidence="1" type="ORF">TGAMA5MH_00835</name>
</gene>
<evidence type="ECO:0000313" key="2">
    <source>
        <dbReference type="Proteomes" id="UP000236546"/>
    </source>
</evidence>
<dbReference type="OrthoDB" id="1577640at2759"/>
<dbReference type="SUPFAM" id="SSF53167">
    <property type="entry name" value="Purine and uridine phosphorylases"/>
    <property type="match status" value="1"/>
</dbReference>
<dbReference type="Proteomes" id="UP000236546">
    <property type="component" value="Unassembled WGS sequence"/>
</dbReference>
<name>A0A2K0TR59_9HYPO</name>
<dbReference type="GO" id="GO:0003824">
    <property type="term" value="F:catalytic activity"/>
    <property type="evidence" value="ECO:0007669"/>
    <property type="project" value="InterPro"/>
</dbReference>
<dbReference type="GO" id="GO:0009116">
    <property type="term" value="P:nucleoside metabolic process"/>
    <property type="evidence" value="ECO:0007669"/>
    <property type="project" value="InterPro"/>
</dbReference>
<evidence type="ECO:0000313" key="1">
    <source>
        <dbReference type="EMBL" id="PNP48012.1"/>
    </source>
</evidence>
<protein>
    <recommendedName>
        <fullName evidence="3">Nucleoside phosphorylase domain-containing protein</fullName>
    </recommendedName>
</protein>
<sequence>MVSREARPTTDRTRVWYGPIGSGDKLMKSARAHDELRKKLKNDDIIGLEMEAAGTMNRIKVSVIQGVCDYADEHKNKEWQPYVAAMAASYAKAVLYELGPGKAASASKITAIFLIDPSHGLLAGTQSDVIEVLGRIKLSATQNIRIASIQVSLVKQNWESQAISGIKTPEVVVDTDWPF</sequence>
<dbReference type="PANTHER" id="PTHR46082:SF11">
    <property type="entry name" value="AAA+ ATPASE DOMAIN-CONTAINING PROTEIN-RELATED"/>
    <property type="match status" value="1"/>
</dbReference>
<dbReference type="Gene3D" id="3.40.50.1580">
    <property type="entry name" value="Nucleoside phosphorylase domain"/>
    <property type="match status" value="1"/>
</dbReference>
<dbReference type="AlphaFoldDB" id="A0A2K0TR59"/>
<reference evidence="1 2" key="1">
    <citation type="submission" date="2017-02" db="EMBL/GenBank/DDBJ databases">
        <title>Genomes of Trichoderma spp. with biocontrol activity.</title>
        <authorList>
            <person name="Gardiner D."/>
            <person name="Kazan K."/>
            <person name="Vos C."/>
            <person name="Harvey P."/>
        </authorList>
    </citation>
    <scope>NUCLEOTIDE SEQUENCE [LARGE SCALE GENOMIC DNA]</scope>
    <source>
        <strain evidence="1 2">A5MH</strain>
    </source>
</reference>